<dbReference type="InterPro" id="IPR010572">
    <property type="entry name" value="Tail_dom"/>
</dbReference>
<accession>A0A2H4J5D8</accession>
<evidence type="ECO:0000259" key="2">
    <source>
        <dbReference type="Pfam" id="PF06605"/>
    </source>
</evidence>
<sequence length="656" mass="74706">MENLFFIRDLEGEEYYLQGTIKHEQELNGDERIDMDIPYTEMNSIFMDQQSDLKMWIILFENKEYRIISSKQQGYGDKYKISVTAVLYILDYLNTHRVYERIDASLTTKEAFDIVFNDTPYTYVTVDTAYSERFEGIGEGETKLEIFKTFIDRYGYEMKIVDKVVYLYNQIGNDANFEYRHKVNTQDISKEVDASEMYTYMRGYGDYREEGGDEETTTETTNSETSSGYQKTSVKVIENDNEEDVTKKAKLKREYTSPLAAIIGIREGPPIMNANITKQETMDKQLKEAVESSVNISFTADIYDMSRHGYRFQHAELGDRVFLVDERIGLDTEIRVVKIDRDINNEGYVTNVEITFGSANLADNYSSNLSTAAKDIQDLIEGRKKLKFDALDVISQSMVKKILNTSSELAFDSNGIHAVEKNNPNNQMTLNSSGLMLSTDAGNTAKTAITAEGIIADAITAGSIWTENVNVIGPKGYMSIIGNELVSIDPDSLSRTVLTPTGLTITRPDGALYMVNGVPRMDLEIQKNRLTYSKVDYNNRVYLTSENEFQYFEYFYSQHKARYLQVSYAMGWDFENSTKEGVIEFEVEEFGMNSKNRTAKTAVIAKNDGPEVQGTIKIDLGVPTYEPLNCYLKFRRASGTSKDKVTVRSTRIHMRG</sequence>
<dbReference type="Pfam" id="PF06605">
    <property type="entry name" value="Prophage_tail"/>
    <property type="match status" value="1"/>
</dbReference>
<feature type="compositionally biased region" description="Low complexity" evidence="1">
    <location>
        <begin position="218"/>
        <end position="228"/>
    </location>
</feature>
<name>A0A2H4J5D8_9CAUD</name>
<evidence type="ECO:0000313" key="3">
    <source>
        <dbReference type="EMBL" id="ASN70450.1"/>
    </source>
</evidence>
<dbReference type="Gene3D" id="3.55.50.40">
    <property type="match status" value="1"/>
</dbReference>
<proteinExistence type="predicted"/>
<reference evidence="3" key="1">
    <citation type="submission" date="2017-06" db="EMBL/GenBank/DDBJ databases">
        <title>Novel phages from South African skin metaviromes.</title>
        <authorList>
            <person name="van Zyl L.J."/>
            <person name="Abrahams Y."/>
            <person name="Stander E.A."/>
            <person name="Kirby B.M."/>
            <person name="Clavaud C."/>
            <person name="Farcet C."/>
            <person name="Breton L."/>
            <person name="Trindade M.I."/>
        </authorList>
    </citation>
    <scope>NUCLEOTIDE SEQUENCE</scope>
</reference>
<protein>
    <submittedName>
        <fullName evidence="3">Putative minor structural protein</fullName>
    </submittedName>
</protein>
<feature type="region of interest" description="Disordered" evidence="1">
    <location>
        <begin position="205"/>
        <end position="230"/>
    </location>
</feature>
<organism evidence="3">
    <name type="scientific">uncultured Caudovirales phage</name>
    <dbReference type="NCBI Taxonomy" id="2100421"/>
    <lineage>
        <taxon>Viruses</taxon>
        <taxon>Duplodnaviria</taxon>
        <taxon>Heunggongvirae</taxon>
        <taxon>Uroviricota</taxon>
        <taxon>Caudoviricetes</taxon>
        <taxon>Peduoviridae</taxon>
        <taxon>Maltschvirus</taxon>
        <taxon>Maltschvirus maltsch</taxon>
    </lineage>
</organism>
<gene>
    <name evidence="3" type="ORF">7F7_10</name>
</gene>
<dbReference type="EMBL" id="MF417907">
    <property type="protein sequence ID" value="ASN70450.1"/>
    <property type="molecule type" value="Genomic_DNA"/>
</dbReference>
<feature type="domain" description="Tail spike" evidence="2">
    <location>
        <begin position="91"/>
        <end position="360"/>
    </location>
</feature>
<evidence type="ECO:0000256" key="1">
    <source>
        <dbReference type="SAM" id="MobiDB-lite"/>
    </source>
</evidence>